<dbReference type="PANTHER" id="PTHR43179">
    <property type="entry name" value="RHAMNOSYLTRANSFERASE WBBL"/>
    <property type="match status" value="1"/>
</dbReference>
<dbReference type="PANTHER" id="PTHR43179:SF12">
    <property type="entry name" value="GALACTOFURANOSYLTRANSFERASE GLFT2"/>
    <property type="match status" value="1"/>
</dbReference>
<evidence type="ECO:0000313" key="6">
    <source>
        <dbReference type="Proteomes" id="UP000032614"/>
    </source>
</evidence>
<dbReference type="InterPro" id="IPR001173">
    <property type="entry name" value="Glyco_trans_2-like"/>
</dbReference>
<feature type="domain" description="Glycosyltransferase 2-like" evidence="4">
    <location>
        <begin position="33"/>
        <end position="115"/>
    </location>
</feature>
<dbReference type="Proteomes" id="UP000032614">
    <property type="component" value="Chromosome 1"/>
</dbReference>
<evidence type="ECO:0000256" key="2">
    <source>
        <dbReference type="ARBA" id="ARBA00022676"/>
    </source>
</evidence>
<evidence type="ECO:0000256" key="3">
    <source>
        <dbReference type="ARBA" id="ARBA00022679"/>
    </source>
</evidence>
<dbReference type="CDD" id="cd02526">
    <property type="entry name" value="GT2_RfbF_like"/>
    <property type="match status" value="1"/>
</dbReference>
<dbReference type="AlphaFoldDB" id="A0AAU8T465"/>
<comment type="similarity">
    <text evidence="1">Belongs to the glycosyltransferase 2 family.</text>
</comment>
<dbReference type="Pfam" id="PF00535">
    <property type="entry name" value="Glycos_transf_2"/>
    <property type="match status" value="1"/>
</dbReference>
<organism evidence="5 6">
    <name type="scientific">Paraburkholderia fungorum</name>
    <dbReference type="NCBI Taxonomy" id="134537"/>
    <lineage>
        <taxon>Bacteria</taxon>
        <taxon>Pseudomonadati</taxon>
        <taxon>Pseudomonadota</taxon>
        <taxon>Betaproteobacteria</taxon>
        <taxon>Burkholderiales</taxon>
        <taxon>Burkholderiaceae</taxon>
        <taxon>Paraburkholderia</taxon>
    </lineage>
</organism>
<dbReference type="InterPro" id="IPR029044">
    <property type="entry name" value="Nucleotide-diphossugar_trans"/>
</dbReference>
<keyword evidence="2" id="KW-0328">Glycosyltransferase</keyword>
<evidence type="ECO:0000313" key="5">
    <source>
        <dbReference type="EMBL" id="AJZ61007.1"/>
    </source>
</evidence>
<dbReference type="KEGG" id="bfn:OI25_834"/>
<dbReference type="RefSeq" id="WP_046566588.1">
    <property type="nucleotide sequence ID" value="NZ_CP010026.1"/>
</dbReference>
<dbReference type="EMBL" id="CP010026">
    <property type="protein sequence ID" value="AJZ61007.1"/>
    <property type="molecule type" value="Genomic_DNA"/>
</dbReference>
<accession>A0AAU8T465</accession>
<evidence type="ECO:0000259" key="4">
    <source>
        <dbReference type="Pfam" id="PF00535"/>
    </source>
</evidence>
<gene>
    <name evidence="5" type="ORF">OI25_834</name>
</gene>
<name>A0AAU8T465_9BURK</name>
<dbReference type="GeneID" id="66514834"/>
<sequence>MHGGALSDKSTMPRTGAVVVFYNPDAACVERANRLATIMHCVVVDNTPAVRAAKELGLSEAVEYLPNGENVGIATAINQGVEALSRDGFEVAILFDQDSEPPASLLSELPLVIARANECGERVALVGPAYDDPRLRGVAPFVRFRWWKLERIAPEGDQPIDVDFLISSGSCINLRWWSSIGPMEDALFIDFVDLEWCVRAKQRGCRVLGVPWVRMSHELGGDPVRVLGRNYPMHGPLRHYYQFRNVIALMKRSYMPWAWKTTEVIKLPARIVIYSFFPGQRWLHVQMALLGLRDGWRGRLGRYYGRDMKR</sequence>
<proteinExistence type="inferred from homology"/>
<dbReference type="Gene3D" id="3.90.550.10">
    <property type="entry name" value="Spore Coat Polysaccharide Biosynthesis Protein SpsA, Chain A"/>
    <property type="match status" value="1"/>
</dbReference>
<protein>
    <submittedName>
        <fullName evidence="5">Glycosyl transferase 2 family protein</fullName>
    </submittedName>
</protein>
<dbReference type="GO" id="GO:0016757">
    <property type="term" value="F:glycosyltransferase activity"/>
    <property type="evidence" value="ECO:0007669"/>
    <property type="project" value="UniProtKB-KW"/>
</dbReference>
<keyword evidence="3 5" id="KW-0808">Transferase</keyword>
<evidence type="ECO:0000256" key="1">
    <source>
        <dbReference type="ARBA" id="ARBA00006739"/>
    </source>
</evidence>
<reference evidence="5 6" key="1">
    <citation type="journal article" date="2015" name="Genome Announc.">
        <title>Complete genome sequences for 59 burkholderia isolates, both pathogenic and near neighbor.</title>
        <authorList>
            <person name="Johnson S.L."/>
            <person name="Bishop-Lilly K.A."/>
            <person name="Ladner J.T."/>
            <person name="Daligault H.E."/>
            <person name="Davenport K.W."/>
            <person name="Jaissle J."/>
            <person name="Frey K.G."/>
            <person name="Koroleva G.I."/>
            <person name="Bruce D.C."/>
            <person name="Coyne S.R."/>
            <person name="Broomall S.M."/>
            <person name="Li P.E."/>
            <person name="Teshima H."/>
            <person name="Gibbons H.S."/>
            <person name="Palacios G.F."/>
            <person name="Rosenzweig C.N."/>
            <person name="Redden C.L."/>
            <person name="Xu Y."/>
            <person name="Minogue T.D."/>
            <person name="Chain P.S."/>
        </authorList>
    </citation>
    <scope>NUCLEOTIDE SEQUENCE [LARGE SCALE GENOMIC DNA]</scope>
    <source>
        <strain evidence="5 6">ATCC BAA-463</strain>
    </source>
</reference>
<dbReference type="SUPFAM" id="SSF53448">
    <property type="entry name" value="Nucleotide-diphospho-sugar transferases"/>
    <property type="match status" value="1"/>
</dbReference>